<dbReference type="PANTHER" id="PTHR30572:SF4">
    <property type="entry name" value="ABC TRANSPORTER PERMEASE YTRF"/>
    <property type="match status" value="1"/>
</dbReference>
<keyword evidence="2" id="KW-1003">Cell membrane</keyword>
<keyword evidence="3 7" id="KW-0812">Transmembrane</keyword>
<evidence type="ECO:0000313" key="10">
    <source>
        <dbReference type="Proteomes" id="UP001319045"/>
    </source>
</evidence>
<name>A0ABM7NW22_9BACT</name>
<dbReference type="EMBL" id="AP024484">
    <property type="protein sequence ID" value="BCS84709.1"/>
    <property type="molecule type" value="Genomic_DNA"/>
</dbReference>
<evidence type="ECO:0000256" key="6">
    <source>
        <dbReference type="ARBA" id="ARBA00038076"/>
    </source>
</evidence>
<evidence type="ECO:0000256" key="1">
    <source>
        <dbReference type="ARBA" id="ARBA00004651"/>
    </source>
</evidence>
<dbReference type="Proteomes" id="UP001319045">
    <property type="component" value="Chromosome"/>
</dbReference>
<comment type="subcellular location">
    <subcellularLocation>
        <location evidence="1">Cell membrane</location>
        <topology evidence="1">Multi-pass membrane protein</topology>
    </subcellularLocation>
</comment>
<evidence type="ECO:0000256" key="2">
    <source>
        <dbReference type="ARBA" id="ARBA00022475"/>
    </source>
</evidence>
<dbReference type="InterPro" id="IPR050250">
    <property type="entry name" value="Macrolide_Exporter_MacB"/>
</dbReference>
<dbReference type="InterPro" id="IPR003838">
    <property type="entry name" value="ABC3_permease_C"/>
</dbReference>
<proteinExistence type="inferred from homology"/>
<accession>A0ABM7NW22</accession>
<evidence type="ECO:0000256" key="5">
    <source>
        <dbReference type="ARBA" id="ARBA00023136"/>
    </source>
</evidence>
<gene>
    <name evidence="9" type="ORF">prwr041_06020</name>
</gene>
<reference evidence="9 10" key="1">
    <citation type="journal article" date="2022" name="Int. J. Syst. Evol. Microbiol.">
        <title>Prevotella herbatica sp. nov., a plant polysaccharide-decomposing anaerobic bacterium isolated from a methanogenic reactor.</title>
        <authorList>
            <person name="Uek A."/>
            <person name="Tonouchi A."/>
            <person name="Kaku N."/>
            <person name="Ueki K."/>
        </authorList>
    </citation>
    <scope>NUCLEOTIDE SEQUENCE [LARGE SCALE GENOMIC DNA]</scope>
    <source>
        <strain evidence="9 10">WR041</strain>
    </source>
</reference>
<dbReference type="RefSeq" id="WP_207154884.1">
    <property type="nucleotide sequence ID" value="NZ_AP024484.1"/>
</dbReference>
<keyword evidence="10" id="KW-1185">Reference proteome</keyword>
<evidence type="ECO:0000313" key="9">
    <source>
        <dbReference type="EMBL" id="BCS84709.1"/>
    </source>
</evidence>
<keyword evidence="4 7" id="KW-1133">Transmembrane helix</keyword>
<feature type="transmembrane region" description="Helical" evidence="7">
    <location>
        <begin position="347"/>
        <end position="369"/>
    </location>
</feature>
<feature type="transmembrane region" description="Helical" evidence="7">
    <location>
        <begin position="16"/>
        <end position="34"/>
    </location>
</feature>
<dbReference type="Pfam" id="PF02687">
    <property type="entry name" value="FtsX"/>
    <property type="match status" value="1"/>
</dbReference>
<protein>
    <submittedName>
        <fullName evidence="9">ABC transporter permease</fullName>
    </submittedName>
</protein>
<evidence type="ECO:0000259" key="8">
    <source>
        <dbReference type="Pfam" id="PF02687"/>
    </source>
</evidence>
<evidence type="ECO:0000256" key="7">
    <source>
        <dbReference type="SAM" id="Phobius"/>
    </source>
</evidence>
<organism evidence="9 10">
    <name type="scientific">Prevotella herbatica</name>
    <dbReference type="NCBI Taxonomy" id="2801997"/>
    <lineage>
        <taxon>Bacteria</taxon>
        <taxon>Pseudomonadati</taxon>
        <taxon>Bacteroidota</taxon>
        <taxon>Bacteroidia</taxon>
        <taxon>Bacteroidales</taxon>
        <taxon>Prevotellaceae</taxon>
        <taxon>Prevotella</taxon>
    </lineage>
</organism>
<feature type="transmembrane region" description="Helical" evidence="7">
    <location>
        <begin position="389"/>
        <end position="413"/>
    </location>
</feature>
<comment type="similarity">
    <text evidence="6">Belongs to the ABC-4 integral membrane protein family.</text>
</comment>
<keyword evidence="5 7" id="KW-0472">Membrane</keyword>
<sequence length="430" mass="48743">MIKIIFKTIWNQRKQNAWIMIELILVGFFLWKSINPLVGIVSTGMVNEGYEDSRLYCSQFSMYDKSSEHYDAKTDNDTINHDIFMRAVNAIKQCPEVESYGVASGWFSVPNSTNYSGNSISCDTAHHSTQIYGMCHEAGGDLMKTYKFKDAITGKTMQCNNRLSTKQAIYISEQLAKDIFSTTNVIGRNLYFNDDKSTTFKVAGVFKDVNTRTHTTPFAGLTVGDQTLKDCGYTNAIICFRLKEGTDAIKFEEKFKHNIAPRFEVGNFINLSLISMKDIKKDFMENDGINNQCRLQIMMSGFFLICVFLGMVGTFWIRCNNRRGEIGVMKAIGCSINRITTQFVTEAFIIVTIAFIISIILMLNVAYIQDFFKTDPSNINYPYLSFHPVKMFAVVSAITYIIMIFISLLGTYIPVRRATKALPADALKEE</sequence>
<feature type="transmembrane region" description="Helical" evidence="7">
    <location>
        <begin position="297"/>
        <end position="317"/>
    </location>
</feature>
<evidence type="ECO:0000256" key="4">
    <source>
        <dbReference type="ARBA" id="ARBA00022989"/>
    </source>
</evidence>
<feature type="domain" description="ABC3 transporter permease C-terminal" evidence="8">
    <location>
        <begin position="297"/>
        <end position="421"/>
    </location>
</feature>
<dbReference type="PANTHER" id="PTHR30572">
    <property type="entry name" value="MEMBRANE COMPONENT OF TRANSPORTER-RELATED"/>
    <property type="match status" value="1"/>
</dbReference>
<evidence type="ECO:0000256" key="3">
    <source>
        <dbReference type="ARBA" id="ARBA00022692"/>
    </source>
</evidence>